<proteinExistence type="predicted"/>
<dbReference type="InterPro" id="IPR032466">
    <property type="entry name" value="Metal_Hydrolase"/>
</dbReference>
<sequence>MKNKKIVIILFITIMFVSIGAFTYGLNNGGLIAIPAPTYTVDTNCIEEVNSMRLVDASDMSLKNRYKDLKVVDVHNHGGPSAVVSVDEWKSFNIDETFVFGNVSEPSAIGTDEQSFLAYKRLPQDILPFFAGVNITDESGVEYTKQQLERGFLGIGELAAASTYSPVLSSVKWKGRHPLDKRLPQIYELAAEYGAPVLLHIDPPDGHPIRVLEKALNDYPNTAFIFGHANVENTPKAIGELLKKHKNLYIDFFAGYTLQASEKGSYGIEDYIPVIEQYPDQFLFGTDGGYGMTYSKAATAIYETIHLLEPETACKMSYQNAEKLIENQQPTETQINKIQELSVLVKEKGEVQVNKREANELIFELEEKAVKLE</sequence>
<evidence type="ECO:0000256" key="1">
    <source>
        <dbReference type="SAM" id="Phobius"/>
    </source>
</evidence>
<gene>
    <name evidence="3" type="ORF">JR050_16205</name>
</gene>
<dbReference type="InterPro" id="IPR006680">
    <property type="entry name" value="Amidohydro-rel"/>
</dbReference>
<organism evidence="3 4">
    <name type="scientific">Bacillus suaedaesalsae</name>
    <dbReference type="NCBI Taxonomy" id="2810349"/>
    <lineage>
        <taxon>Bacteria</taxon>
        <taxon>Bacillati</taxon>
        <taxon>Bacillota</taxon>
        <taxon>Bacilli</taxon>
        <taxon>Bacillales</taxon>
        <taxon>Bacillaceae</taxon>
        <taxon>Bacillus</taxon>
    </lineage>
</organism>
<dbReference type="Gene3D" id="3.20.20.140">
    <property type="entry name" value="Metal-dependent hydrolases"/>
    <property type="match status" value="1"/>
</dbReference>
<name>A0ABS2DL33_9BACI</name>
<dbReference type="EMBL" id="JAFELM010000041">
    <property type="protein sequence ID" value="MBM6619206.1"/>
    <property type="molecule type" value="Genomic_DNA"/>
</dbReference>
<reference evidence="3 4" key="1">
    <citation type="submission" date="2021-02" db="EMBL/GenBank/DDBJ databases">
        <title>Bacillus sp. RD4P76, an endophyte from a halophyte.</title>
        <authorList>
            <person name="Sun J.-Q."/>
        </authorList>
    </citation>
    <scope>NUCLEOTIDE SEQUENCE [LARGE SCALE GENOMIC DNA]</scope>
    <source>
        <strain evidence="3 4">RD4P76</strain>
    </source>
</reference>
<comment type="caution">
    <text evidence="3">The sequence shown here is derived from an EMBL/GenBank/DDBJ whole genome shotgun (WGS) entry which is preliminary data.</text>
</comment>
<keyword evidence="1" id="KW-0472">Membrane</keyword>
<dbReference type="Proteomes" id="UP001518925">
    <property type="component" value="Unassembled WGS sequence"/>
</dbReference>
<protein>
    <submittedName>
        <fullName evidence="3">Amidohydrolase family protein</fullName>
    </submittedName>
</protein>
<keyword evidence="4" id="KW-1185">Reference proteome</keyword>
<evidence type="ECO:0000313" key="4">
    <source>
        <dbReference type="Proteomes" id="UP001518925"/>
    </source>
</evidence>
<dbReference type="Pfam" id="PF04909">
    <property type="entry name" value="Amidohydro_2"/>
    <property type="match status" value="1"/>
</dbReference>
<accession>A0ABS2DL33</accession>
<feature type="domain" description="Amidohydrolase-related" evidence="2">
    <location>
        <begin position="100"/>
        <end position="324"/>
    </location>
</feature>
<keyword evidence="1" id="KW-1133">Transmembrane helix</keyword>
<dbReference type="SUPFAM" id="SSF51556">
    <property type="entry name" value="Metallo-dependent hydrolases"/>
    <property type="match status" value="1"/>
</dbReference>
<keyword evidence="1" id="KW-0812">Transmembrane</keyword>
<dbReference type="CDD" id="cd01292">
    <property type="entry name" value="metallo-dependent_hydrolases"/>
    <property type="match status" value="1"/>
</dbReference>
<feature type="transmembrane region" description="Helical" evidence="1">
    <location>
        <begin position="7"/>
        <end position="26"/>
    </location>
</feature>
<evidence type="ECO:0000313" key="3">
    <source>
        <dbReference type="EMBL" id="MBM6619206.1"/>
    </source>
</evidence>
<evidence type="ECO:0000259" key="2">
    <source>
        <dbReference type="Pfam" id="PF04909"/>
    </source>
</evidence>
<dbReference type="RefSeq" id="WP_204204564.1">
    <property type="nucleotide sequence ID" value="NZ_JAFELM010000041.1"/>
</dbReference>